<dbReference type="InterPro" id="IPR007003">
    <property type="entry name" value="DUF655"/>
</dbReference>
<dbReference type="Gene3D" id="1.10.150.320">
    <property type="entry name" value="Photosystem II 12 kDa extrinsic protein"/>
    <property type="match status" value="1"/>
</dbReference>
<dbReference type="Pfam" id="PF04919">
    <property type="entry name" value="DUF655"/>
    <property type="match status" value="1"/>
</dbReference>
<organism evidence="5 6">
    <name type="scientific">Linnemannia hyalina</name>
    <dbReference type="NCBI Taxonomy" id="64524"/>
    <lineage>
        <taxon>Eukaryota</taxon>
        <taxon>Fungi</taxon>
        <taxon>Fungi incertae sedis</taxon>
        <taxon>Mucoromycota</taxon>
        <taxon>Mortierellomycotina</taxon>
        <taxon>Mortierellomycetes</taxon>
        <taxon>Mortierellales</taxon>
        <taxon>Mortierellaceae</taxon>
        <taxon>Linnemannia</taxon>
    </lineage>
</organism>
<name>A0A9P7XSR6_9FUNG</name>
<dbReference type="Proteomes" id="UP000707451">
    <property type="component" value="Unassembled WGS sequence"/>
</dbReference>
<evidence type="ECO:0000256" key="1">
    <source>
        <dbReference type="ARBA" id="ARBA00004340"/>
    </source>
</evidence>
<evidence type="ECO:0000256" key="3">
    <source>
        <dbReference type="ARBA" id="ARBA00022525"/>
    </source>
</evidence>
<evidence type="ECO:0000259" key="4">
    <source>
        <dbReference type="Pfam" id="PF20147"/>
    </source>
</evidence>
<evidence type="ECO:0000313" key="5">
    <source>
        <dbReference type="EMBL" id="KAG9065518.1"/>
    </source>
</evidence>
<proteinExistence type="predicted"/>
<dbReference type="EMBL" id="JAHRHY010000011">
    <property type="protein sequence ID" value="KAG9065518.1"/>
    <property type="molecule type" value="Genomic_DNA"/>
</dbReference>
<dbReference type="SUPFAM" id="SSF160975">
    <property type="entry name" value="AF1531-like"/>
    <property type="match status" value="1"/>
</dbReference>
<dbReference type="InterPro" id="IPR045379">
    <property type="entry name" value="Crinkler_N"/>
</dbReference>
<dbReference type="Pfam" id="PF20147">
    <property type="entry name" value="Crinkler"/>
    <property type="match status" value="1"/>
</dbReference>
<dbReference type="GO" id="GO:0043657">
    <property type="term" value="C:host cell"/>
    <property type="evidence" value="ECO:0007669"/>
    <property type="project" value="UniProtKB-SubCell"/>
</dbReference>
<comment type="subcellular location">
    <subcellularLocation>
        <location evidence="1">Host cell</location>
    </subcellularLocation>
    <subcellularLocation>
        <location evidence="2">Secreted</location>
    </subcellularLocation>
</comment>
<evidence type="ECO:0000313" key="6">
    <source>
        <dbReference type="Proteomes" id="UP000707451"/>
    </source>
</evidence>
<sequence length="770" mass="86414">MAENRLNLFCLVDGEPQSNVFSVKPTPADTVDDLRVLISARLEIDTLSKDLTLHRVSIPVVPANKRKPIVLNEVDSPTELDPTDEVSDVFPEAPPKKTIHVIVQRPSSVAGRKQTISEAFPNGLAYQMPGPLLRTSGGNWIYQPDPKLLAALRPAIKDHYDDFKGNRRDKSTMPLYLFLSGAGTRKSRNAQEFHRSALNCLTDEDDPDLREGTKNAWVFHVTLENVTSPSAKELDDPIRAIGSRMLLQLLPGKELYNVLEDYEEPHPIQVLSLVARGLDRDLKSATVILVVDWLQSFMTDPKDDHNKDSAFYRALTRIGDLALGEVFLMARCTATVTSPVEKVLASTHRNRVVLPVASLTSPHIERDGLSMAVFDEQDHIIKVLVSDCGGHGRALECLHQVVVAKGEDNVESLMNCLHFKLQGHYSEAFLMSSSTAQAMARAILTRAQLDPDKPLAGMDKLPGELAIPGLIRYEQKKGLGAEGYLTAPYIWVWLMSYGKDPLLNNFRFNDGQELESKMDPRSPPGAQFWQHFEHFVATFRCLKSRILMDRERTRISAIHTGARLHGDINFTNRHLKLTVSSQHVNTKSYSHRIVSAVRCENKTVNVRKGKHCIINAPSAPYGDSFTRLDAQPFCTEAHQCKLITDGARIDYQTERRKAASDNDFFMLFTSQDHLDVELPPLSGIVDGSNWEEYFGPFASRAFVFATTGALDINLAQRRDLERMRGVGDRKAEMIIQERSKRKFDSYNDADKRLRGVGKTVLKNFKFSQTT</sequence>
<keyword evidence="6" id="KW-1185">Reference proteome</keyword>
<dbReference type="OrthoDB" id="5597935at2759"/>
<feature type="domain" description="Crinkler effector protein N-terminal" evidence="4">
    <location>
        <begin position="6"/>
        <end position="104"/>
    </location>
</feature>
<dbReference type="AlphaFoldDB" id="A0A9P7XSR6"/>
<keyword evidence="3" id="KW-0964">Secreted</keyword>
<reference evidence="5" key="1">
    <citation type="submission" date="2021-06" db="EMBL/GenBank/DDBJ databases">
        <title>Genome Sequence of Mortierella hyaline Strain SCG-10, a Cold-Adapted, Nitrate-Reducing Fungus Isolated from Soil in Minnesota, USA.</title>
        <authorList>
            <person name="Aldossari N."/>
        </authorList>
    </citation>
    <scope>NUCLEOTIDE SEQUENCE</scope>
    <source>
        <strain evidence="5">SCG-10</strain>
    </source>
</reference>
<dbReference type="GO" id="GO:0005576">
    <property type="term" value="C:extracellular region"/>
    <property type="evidence" value="ECO:0007669"/>
    <property type="project" value="UniProtKB-SubCell"/>
</dbReference>
<accession>A0A9P7XSR6</accession>
<protein>
    <recommendedName>
        <fullName evidence="4">Crinkler effector protein N-terminal domain-containing protein</fullName>
    </recommendedName>
</protein>
<gene>
    <name evidence="5" type="ORF">KI688_001806</name>
</gene>
<comment type="caution">
    <text evidence="5">The sequence shown here is derived from an EMBL/GenBank/DDBJ whole genome shotgun (WGS) entry which is preliminary data.</text>
</comment>
<evidence type="ECO:0000256" key="2">
    <source>
        <dbReference type="ARBA" id="ARBA00004613"/>
    </source>
</evidence>